<organism evidence="4 5">
    <name type="scientific">Methylorubrum extorquens</name>
    <name type="common">Methylobacterium dichloromethanicum</name>
    <name type="synonym">Methylobacterium extorquens</name>
    <dbReference type="NCBI Taxonomy" id="408"/>
    <lineage>
        <taxon>Bacteria</taxon>
        <taxon>Pseudomonadati</taxon>
        <taxon>Pseudomonadota</taxon>
        <taxon>Alphaproteobacteria</taxon>
        <taxon>Hyphomicrobiales</taxon>
        <taxon>Methylobacteriaceae</taxon>
        <taxon>Methylorubrum</taxon>
    </lineage>
</organism>
<feature type="compositionally biased region" description="Gly residues" evidence="1">
    <location>
        <begin position="204"/>
        <end position="215"/>
    </location>
</feature>
<keyword evidence="2" id="KW-0472">Membrane</keyword>
<dbReference type="AlphaFoldDB" id="A0A2N9AHQ2"/>
<feature type="compositionally biased region" description="Basic and acidic residues" evidence="1">
    <location>
        <begin position="303"/>
        <end position="316"/>
    </location>
</feature>
<dbReference type="InterPro" id="IPR041451">
    <property type="entry name" value="RecD2_SH13"/>
</dbReference>
<evidence type="ECO:0000259" key="3">
    <source>
        <dbReference type="Pfam" id="PF18335"/>
    </source>
</evidence>
<dbReference type="SUPFAM" id="SSF52540">
    <property type="entry name" value="P-loop containing nucleoside triphosphate hydrolases"/>
    <property type="match status" value="1"/>
</dbReference>
<feature type="transmembrane region" description="Helical" evidence="2">
    <location>
        <begin position="467"/>
        <end position="489"/>
    </location>
</feature>
<gene>
    <name evidence="4" type="ORF">TK0001_0282</name>
</gene>
<sequence>MSTSFPSVGPGQVLADVIASGTVPVARLTEIFRQAAQSRIVVNAHSINTGRMPAAPAKGEDSDFYLVEIEDADEGVETLIELVTRRIPRRFGLDPTRDIQVLTPMIRGSLGSRNLNNALQRVLNPSPSAEVERFGWRFAPGDRVMETRNDYDRDVFNGDLGTISAIDAEDEALVVDFDGRAVIYPLQRTRHAGAGLRHDDPQGAGLGISGRGDPGGDPAPHDAGAQPALYRRHPRAPPRRADRPAPGPCDGGPRRGLAAALDQVARVAGRRLRPRRRRFALAPAPPHRVGSGRRGASSARPAFSRDKRRSAIPESEDAHPVRQVFYLPGFDPREPETYWGLFRRESRITAERRGMAIAVGDPVRSADGISLDWDVNSEAGGEATRVRYSLLRWDDIVRDRFPRSNLRRLASLPGLWWRLWRSGYLRKFQREARRFYRVIVSVHQFYLVFVLASLALAVAAVTLTPLAALPTLAGIALVPLLAYAILALVTHLTRGKPLYVTHLVDDTAFTHDHASGRETAMRERLGPWAERIRAAEGRASEIVVIGHSSSSFLAFECLDRILKADPEFGRRGTPVTLVTIGSVIPWLTLDPLAEEARGSLGRIGGDTAIGWLDIRANWDWLSIHLRDPVSASGLPAPPPGRFAVMRVEIEDLIEPALVARRRWNLFRMHFQLLMSSREQKAFDYVAFVAGPEPVHAAVERCRTQRPVTASAEFT</sequence>
<feature type="transmembrane region" description="Helical" evidence="2">
    <location>
        <begin position="435"/>
        <end position="461"/>
    </location>
</feature>
<dbReference type="Pfam" id="PF18335">
    <property type="entry name" value="SH3_13"/>
    <property type="match status" value="1"/>
</dbReference>
<proteinExistence type="predicted"/>
<evidence type="ECO:0000256" key="2">
    <source>
        <dbReference type="SAM" id="Phobius"/>
    </source>
</evidence>
<dbReference type="EMBL" id="LT962688">
    <property type="protein sequence ID" value="SOR26884.1"/>
    <property type="molecule type" value="Genomic_DNA"/>
</dbReference>
<feature type="region of interest" description="Disordered" evidence="1">
    <location>
        <begin position="283"/>
        <end position="316"/>
    </location>
</feature>
<keyword evidence="2" id="KW-0812">Transmembrane</keyword>
<feature type="region of interest" description="Disordered" evidence="1">
    <location>
        <begin position="193"/>
        <end position="256"/>
    </location>
</feature>
<dbReference type="Gene3D" id="2.30.30.940">
    <property type="match status" value="1"/>
</dbReference>
<accession>A0A2N9AHQ2</accession>
<keyword evidence="2" id="KW-1133">Transmembrane helix</keyword>
<feature type="domain" description="ATP-dependent RecD2 DNA helicase SH3" evidence="3">
    <location>
        <begin position="115"/>
        <end position="177"/>
    </location>
</feature>
<dbReference type="Proteomes" id="UP000233769">
    <property type="component" value="Chromosome tk0001"/>
</dbReference>
<evidence type="ECO:0000313" key="4">
    <source>
        <dbReference type="EMBL" id="SOR26884.1"/>
    </source>
</evidence>
<name>A0A2N9AHQ2_METEX</name>
<evidence type="ECO:0000256" key="1">
    <source>
        <dbReference type="SAM" id="MobiDB-lite"/>
    </source>
</evidence>
<protein>
    <recommendedName>
        <fullName evidence="3">ATP-dependent RecD2 DNA helicase SH3 domain-containing protein</fullName>
    </recommendedName>
</protein>
<dbReference type="Gene3D" id="3.40.50.300">
    <property type="entry name" value="P-loop containing nucleotide triphosphate hydrolases"/>
    <property type="match status" value="1"/>
</dbReference>
<evidence type="ECO:0000313" key="5">
    <source>
        <dbReference type="Proteomes" id="UP000233769"/>
    </source>
</evidence>
<dbReference type="InterPro" id="IPR027417">
    <property type="entry name" value="P-loop_NTPase"/>
</dbReference>
<reference evidence="5" key="1">
    <citation type="submission" date="2017-10" db="EMBL/GenBank/DDBJ databases">
        <authorList>
            <person name="Regsiter A."/>
            <person name="William W."/>
        </authorList>
    </citation>
    <scope>NUCLEOTIDE SEQUENCE [LARGE SCALE GENOMIC DNA]</scope>
</reference>